<accession>A0ACC1T5J5</accession>
<name>A0ACC1T5J5_9APHY</name>
<gene>
    <name evidence="1" type="ORF">NM688_g3558</name>
</gene>
<comment type="caution">
    <text evidence="1">The sequence shown here is derived from an EMBL/GenBank/DDBJ whole genome shotgun (WGS) entry which is preliminary data.</text>
</comment>
<sequence>MQTLVVSDESFRQSWTGQSSHRRDRQNSEDEENKEENFLNAATEAAWAKILEVMEKRDDKMVTGWKDEMNNLLIFAGLFSAVVTTFAAGSYQLLQPDQGQTTVNLLGLISQQLSSMTVGATFVNSTVPGADNEDINPDFTPPPLYVKVNTLWFLSLALSLVAALFAIVVQQWLREYPVSGLKTVRECLRLRHFRYRNLNAWGVPHIVSVLPILLEAALILFLVGLAAFLWSLNRTVAWPFIIFLAVSGGVLIFTTLIPSLSTSCPYKSPLAEIVILGVRSVMHVASLFIKVTVFLVLTVGIVGLTGLIKLPAVVRSSSSYLDYWRQGLLNKVTRILVPRTWPFTSNQDVKRLFSEYWSTYDEHVIRERDDLDQDILIWAPSALPSNHWSQIHPCLQDCSPDEVIECVSRLVMQSFNVSGNKSPSALRFPASLALRHMDQQSVEHFRQHLFGALFSTEQAEGSSSRRSSDPGRLEIDAHLVLYFLMCAQPRPHSAMRSTYIDMLFKTRGGFRALGSSDGMYAHSRLRSIISALFECSVAWEHVFSLEDTVTMSSWASDVWTRVPLEPAQFWIDQACGEEFFGTIAVALYAIEQHSSSFATTPEARDCCQTLLHTLNIYASTNATRFQALSKESLHVTFANVGFIDAACASICRSLNVLTPYLSTDLRELARLTADRLAEMLGQLPSYHNATQFLEAFRANINEAYIEAAAKTSIVPEVSHHPAAAVSLLALQCSLLDMIRCIPQVLLLT</sequence>
<reference evidence="1" key="1">
    <citation type="submission" date="2022-07" db="EMBL/GenBank/DDBJ databases">
        <title>Genome Sequence of Phlebia brevispora.</title>
        <authorList>
            <person name="Buettner E."/>
        </authorList>
    </citation>
    <scope>NUCLEOTIDE SEQUENCE</scope>
    <source>
        <strain evidence="1">MPL23</strain>
    </source>
</reference>
<proteinExistence type="predicted"/>
<evidence type="ECO:0000313" key="1">
    <source>
        <dbReference type="EMBL" id="KAJ3553533.1"/>
    </source>
</evidence>
<protein>
    <submittedName>
        <fullName evidence="1">Uncharacterized protein</fullName>
    </submittedName>
</protein>
<dbReference type="Proteomes" id="UP001148662">
    <property type="component" value="Unassembled WGS sequence"/>
</dbReference>
<keyword evidence="2" id="KW-1185">Reference proteome</keyword>
<organism evidence="1 2">
    <name type="scientific">Phlebia brevispora</name>
    <dbReference type="NCBI Taxonomy" id="194682"/>
    <lineage>
        <taxon>Eukaryota</taxon>
        <taxon>Fungi</taxon>
        <taxon>Dikarya</taxon>
        <taxon>Basidiomycota</taxon>
        <taxon>Agaricomycotina</taxon>
        <taxon>Agaricomycetes</taxon>
        <taxon>Polyporales</taxon>
        <taxon>Meruliaceae</taxon>
        <taxon>Phlebia</taxon>
    </lineage>
</organism>
<dbReference type="EMBL" id="JANHOG010000527">
    <property type="protein sequence ID" value="KAJ3553533.1"/>
    <property type="molecule type" value="Genomic_DNA"/>
</dbReference>
<evidence type="ECO:0000313" key="2">
    <source>
        <dbReference type="Proteomes" id="UP001148662"/>
    </source>
</evidence>